<dbReference type="Pfam" id="PF00480">
    <property type="entry name" value="ROK"/>
    <property type="match status" value="1"/>
</dbReference>
<dbReference type="SUPFAM" id="SSF53067">
    <property type="entry name" value="Actin-like ATPase domain"/>
    <property type="match status" value="1"/>
</dbReference>
<dbReference type="EMBL" id="CP063213">
    <property type="protein sequence ID" value="QOR45748.1"/>
    <property type="molecule type" value="Genomic_DNA"/>
</dbReference>
<dbReference type="PROSITE" id="PS01125">
    <property type="entry name" value="ROK"/>
    <property type="match status" value="1"/>
</dbReference>
<dbReference type="Proteomes" id="UP000595053">
    <property type="component" value="Chromosome"/>
</dbReference>
<evidence type="ECO:0000313" key="3">
    <source>
        <dbReference type="Proteomes" id="UP000595053"/>
    </source>
</evidence>
<dbReference type="InterPro" id="IPR000600">
    <property type="entry name" value="ROK"/>
</dbReference>
<accession>A0A7M1QUZ0</accession>
<comment type="similarity">
    <text evidence="1">Belongs to the ROK (NagC/XylR) family.</text>
</comment>
<evidence type="ECO:0000256" key="1">
    <source>
        <dbReference type="ARBA" id="ARBA00006479"/>
    </source>
</evidence>
<reference evidence="2 3" key="1">
    <citation type="submission" date="2020-10" db="EMBL/GenBank/DDBJ databases">
        <title>Trueperella pecoris sp. nov. isolated from bovine and porcine specimens.</title>
        <authorList>
            <person name="Schoenecker L."/>
            <person name="Schnydrig P."/>
            <person name="Brodard I."/>
            <person name="Thomann A."/>
            <person name="Hemphill A."/>
            <person name="Rodriguez-Campos S."/>
            <person name="Perreten V."/>
            <person name="Jores J."/>
            <person name="Kittl S."/>
        </authorList>
    </citation>
    <scope>NUCLEOTIDE SEQUENCE [LARGE SCALE GENOMIC DNA]</scope>
    <source>
        <strain evidence="2 3">15A0121</strain>
    </source>
</reference>
<dbReference type="PANTHER" id="PTHR18964:SF173">
    <property type="entry name" value="GLUCOKINASE"/>
    <property type="match status" value="1"/>
</dbReference>
<dbReference type="InterPro" id="IPR049874">
    <property type="entry name" value="ROK_cs"/>
</dbReference>
<evidence type="ECO:0000313" key="2">
    <source>
        <dbReference type="EMBL" id="QOR45748.1"/>
    </source>
</evidence>
<gene>
    <name evidence="2" type="ORF">INS88_00470</name>
</gene>
<keyword evidence="3" id="KW-1185">Reference proteome</keyword>
<accession>A0A8A5U5I8</accession>
<dbReference type="InterPro" id="IPR043129">
    <property type="entry name" value="ATPase_NBD"/>
</dbReference>
<dbReference type="Gene3D" id="3.30.420.40">
    <property type="match status" value="2"/>
</dbReference>
<dbReference type="AlphaFoldDB" id="A0A7M1QUZ0"/>
<sequence length="302" mass="30481">MSMRVGVDVGGTKIAVGLVSGDGTILRKSTIASAPGSPQSTIADIANEIRALTDAQGLSVSEVDGVGLGFAGTVDSARGRVRTSANLKWTDVDICGPLSRILGVPVRIVNDADAAAWGEYRFGAARRYSSVVAITVGTGIGGAAIIGGTLLEGRHGLLAEFGHMTLVPDGLPCGCGRVGCWEQYCSGTRLSALAAERLPGTDRGPATGRDAGAAALLGNEVAVGIFEEIGTYLGVGLANLAMAFDPDLFLIGGGVSEAGELLLGPTRREYARQMGLGGFPCADVVPALLGNDAGLIGAADLA</sequence>
<organism evidence="2 3">
    <name type="scientific">Trueperella pecoris</name>
    <dbReference type="NCBI Taxonomy" id="2733571"/>
    <lineage>
        <taxon>Bacteria</taxon>
        <taxon>Bacillati</taxon>
        <taxon>Actinomycetota</taxon>
        <taxon>Actinomycetes</taxon>
        <taxon>Actinomycetales</taxon>
        <taxon>Actinomycetaceae</taxon>
        <taxon>Trueperella</taxon>
    </lineage>
</organism>
<protein>
    <submittedName>
        <fullName evidence="2">ROK family protein</fullName>
    </submittedName>
</protein>
<name>A0A7M1QUZ0_9ACTO</name>
<dbReference type="RefSeq" id="WP_193326563.1">
    <property type="nucleotide sequence ID" value="NZ_CP053291.1"/>
</dbReference>
<dbReference type="PANTHER" id="PTHR18964">
    <property type="entry name" value="ROK (REPRESSOR, ORF, KINASE) FAMILY"/>
    <property type="match status" value="1"/>
</dbReference>
<proteinExistence type="inferred from homology"/>